<reference evidence="11 12" key="1">
    <citation type="submission" date="2018-06" db="EMBL/GenBank/DDBJ databases">
        <authorList>
            <consortium name="Pathogen Informatics"/>
            <person name="Doyle S."/>
        </authorList>
    </citation>
    <scope>NUCLEOTIDE SEQUENCE [LARGE SCALE GENOMIC DNA]</scope>
    <source>
        <strain evidence="11 12">NCTC12264</strain>
    </source>
</reference>
<dbReference type="Pfam" id="PF01554">
    <property type="entry name" value="MatE"/>
    <property type="match status" value="2"/>
</dbReference>
<evidence type="ECO:0000313" key="11">
    <source>
        <dbReference type="EMBL" id="SUX26797.1"/>
    </source>
</evidence>
<dbReference type="GO" id="GO:0015297">
    <property type="term" value="F:antiporter activity"/>
    <property type="evidence" value="ECO:0007669"/>
    <property type="project" value="UniProtKB-KW"/>
</dbReference>
<dbReference type="Proteomes" id="UP000254161">
    <property type="component" value="Unassembled WGS sequence"/>
</dbReference>
<evidence type="ECO:0000256" key="5">
    <source>
        <dbReference type="ARBA" id="ARBA00022692"/>
    </source>
</evidence>
<evidence type="ECO:0000256" key="2">
    <source>
        <dbReference type="ARBA" id="ARBA00022448"/>
    </source>
</evidence>
<keyword evidence="5 10" id="KW-0812">Transmembrane</keyword>
<dbReference type="AlphaFoldDB" id="A0A381EJ82"/>
<dbReference type="InterPro" id="IPR048279">
    <property type="entry name" value="MdtK-like"/>
</dbReference>
<accession>A0A381EJ82</accession>
<evidence type="ECO:0000256" key="8">
    <source>
        <dbReference type="ARBA" id="ARBA00023136"/>
    </source>
</evidence>
<proteinExistence type="predicted"/>
<comment type="subcellular location">
    <subcellularLocation>
        <location evidence="1">Cell membrane</location>
        <topology evidence="1">Multi-pass membrane protein</topology>
    </subcellularLocation>
</comment>
<evidence type="ECO:0000256" key="1">
    <source>
        <dbReference type="ARBA" id="ARBA00004651"/>
    </source>
</evidence>
<feature type="transmembrane region" description="Helical" evidence="10">
    <location>
        <begin position="165"/>
        <end position="186"/>
    </location>
</feature>
<dbReference type="GO" id="GO:0006811">
    <property type="term" value="P:monoatomic ion transport"/>
    <property type="evidence" value="ECO:0007669"/>
    <property type="project" value="UniProtKB-KW"/>
</dbReference>
<dbReference type="InterPro" id="IPR050222">
    <property type="entry name" value="MATE_MdtK"/>
</dbReference>
<feature type="transmembrane region" description="Helical" evidence="10">
    <location>
        <begin position="89"/>
        <end position="112"/>
    </location>
</feature>
<feature type="transmembrane region" description="Helical" evidence="10">
    <location>
        <begin position="192"/>
        <end position="211"/>
    </location>
</feature>
<feature type="transmembrane region" description="Helical" evidence="10">
    <location>
        <begin position="354"/>
        <end position="378"/>
    </location>
</feature>
<feature type="transmembrane region" description="Helical" evidence="10">
    <location>
        <begin position="385"/>
        <end position="407"/>
    </location>
</feature>
<keyword evidence="2" id="KW-0813">Transport</keyword>
<evidence type="ECO:0000256" key="4">
    <source>
        <dbReference type="ARBA" id="ARBA00022475"/>
    </source>
</evidence>
<gene>
    <name evidence="11" type="primary">mepA</name>
    <name evidence="11" type="ORF">NCTC12264_01031</name>
</gene>
<dbReference type="GO" id="GO:0005886">
    <property type="term" value="C:plasma membrane"/>
    <property type="evidence" value="ECO:0007669"/>
    <property type="project" value="UniProtKB-SubCell"/>
</dbReference>
<sequence>MSNFNLSPLRFFYRYATTNVISVAFFSIYIIVDGIFVGKYLGSDSLAALGLVMPFVMISFALSDMIAIGSSVQISMKLALGKFKEANHIFSSSLALIFILNSFIAFLAYFVSPLLIDLLNATSKIKALCKDVAFIFALFMPVISLYFALDNYLRICGKTTHSMMINVIIALSNIFLDYLFIAVFGWGLFSATLASCISFSFGSFLGIYPFFTQNLRLKLGKFYLSFKNLKNIIYNGSSEFFSNISASIFGIFANFILLNLAGAKAVATYSIILYIDNFITMLVVAMCEAVQPALSYHFAQKNLKYIKSLLKILLTSAFIFSFCAFVLNFFYGEFLVGFFSQKNDESFLEFSTKALYIFSFVFLIAWFNILIGSVLTAFNRAYFSLILSLISNLFAPLIFILTLPYFLGLNGVWISPFLADFCVFFLSFYFLKKSLSIINQSPHQSQIVSKFVH</sequence>
<feature type="transmembrane region" description="Helical" evidence="10">
    <location>
        <begin position="413"/>
        <end position="431"/>
    </location>
</feature>
<feature type="transmembrane region" description="Helical" evidence="10">
    <location>
        <begin position="47"/>
        <end position="68"/>
    </location>
</feature>
<name>A0A381EJ82_CAMUP</name>
<protein>
    <recommendedName>
        <fullName evidence="9">Multidrug-efflux transporter</fullName>
    </recommendedName>
</protein>
<organism evidence="11 12">
    <name type="scientific">Campylobacter upsaliensis</name>
    <dbReference type="NCBI Taxonomy" id="28080"/>
    <lineage>
        <taxon>Bacteria</taxon>
        <taxon>Pseudomonadati</taxon>
        <taxon>Campylobacterota</taxon>
        <taxon>Epsilonproteobacteria</taxon>
        <taxon>Campylobacterales</taxon>
        <taxon>Campylobacteraceae</taxon>
        <taxon>Campylobacter</taxon>
    </lineage>
</organism>
<keyword evidence="4" id="KW-1003">Cell membrane</keyword>
<dbReference type="RefSeq" id="WP_115630060.1">
    <property type="nucleotide sequence ID" value="NZ_UFUZ01000001.1"/>
</dbReference>
<dbReference type="InterPro" id="IPR002528">
    <property type="entry name" value="MATE_fam"/>
</dbReference>
<keyword evidence="7" id="KW-0406">Ion transport</keyword>
<dbReference type="PIRSF" id="PIRSF006603">
    <property type="entry name" value="DinF"/>
    <property type="match status" value="1"/>
</dbReference>
<keyword evidence="3" id="KW-0050">Antiport</keyword>
<feature type="transmembrane region" description="Helical" evidence="10">
    <location>
        <begin position="132"/>
        <end position="153"/>
    </location>
</feature>
<feature type="transmembrane region" description="Helical" evidence="10">
    <location>
        <begin position="308"/>
        <end position="331"/>
    </location>
</feature>
<evidence type="ECO:0000256" key="9">
    <source>
        <dbReference type="ARBA" id="ARBA00031636"/>
    </source>
</evidence>
<dbReference type="PANTHER" id="PTHR43298">
    <property type="entry name" value="MULTIDRUG RESISTANCE PROTEIN NORM-RELATED"/>
    <property type="match status" value="1"/>
</dbReference>
<feature type="transmembrane region" description="Helical" evidence="10">
    <location>
        <begin position="240"/>
        <end position="260"/>
    </location>
</feature>
<dbReference type="EMBL" id="UFUZ01000001">
    <property type="protein sequence ID" value="SUX26797.1"/>
    <property type="molecule type" value="Genomic_DNA"/>
</dbReference>
<keyword evidence="8 10" id="KW-0472">Membrane</keyword>
<dbReference type="PANTHER" id="PTHR43298:SF2">
    <property type="entry name" value="FMN_FAD EXPORTER YEEO-RELATED"/>
    <property type="match status" value="1"/>
</dbReference>
<evidence type="ECO:0000256" key="3">
    <source>
        <dbReference type="ARBA" id="ARBA00022449"/>
    </source>
</evidence>
<keyword evidence="6 10" id="KW-1133">Transmembrane helix</keyword>
<evidence type="ECO:0000256" key="10">
    <source>
        <dbReference type="SAM" id="Phobius"/>
    </source>
</evidence>
<evidence type="ECO:0000256" key="7">
    <source>
        <dbReference type="ARBA" id="ARBA00023065"/>
    </source>
</evidence>
<evidence type="ECO:0000313" key="12">
    <source>
        <dbReference type="Proteomes" id="UP000254161"/>
    </source>
</evidence>
<evidence type="ECO:0000256" key="6">
    <source>
        <dbReference type="ARBA" id="ARBA00022989"/>
    </source>
</evidence>
<feature type="transmembrane region" description="Helical" evidence="10">
    <location>
        <begin position="12"/>
        <end position="32"/>
    </location>
</feature>
<dbReference type="GO" id="GO:0042910">
    <property type="term" value="F:xenobiotic transmembrane transporter activity"/>
    <property type="evidence" value="ECO:0007669"/>
    <property type="project" value="InterPro"/>
</dbReference>